<reference evidence="2" key="2">
    <citation type="submission" date="2021-04" db="EMBL/GenBank/DDBJ databases">
        <authorList>
            <person name="Podell S."/>
        </authorList>
    </citation>
    <scope>NUCLEOTIDE SEQUENCE</scope>
    <source>
        <strain evidence="2">Hildebrandi</strain>
    </source>
</reference>
<dbReference type="EMBL" id="JAGRRH010000013">
    <property type="protein sequence ID" value="KAG7360103.1"/>
    <property type="molecule type" value="Genomic_DNA"/>
</dbReference>
<evidence type="ECO:0000313" key="3">
    <source>
        <dbReference type="EMBL" id="KAG7366563.1"/>
    </source>
</evidence>
<evidence type="ECO:0000313" key="4">
    <source>
        <dbReference type="EMBL" id="KAG7369993.1"/>
    </source>
</evidence>
<dbReference type="Proteomes" id="UP000693970">
    <property type="component" value="Unassembled WGS sequence"/>
</dbReference>
<keyword evidence="5" id="KW-1185">Reference proteome</keyword>
<comment type="caution">
    <text evidence="2">The sequence shown here is derived from an EMBL/GenBank/DDBJ whole genome shotgun (WGS) entry which is preliminary data.</text>
</comment>
<feature type="compositionally biased region" description="Low complexity" evidence="1">
    <location>
        <begin position="9"/>
        <end position="25"/>
    </location>
</feature>
<evidence type="ECO:0000313" key="5">
    <source>
        <dbReference type="Proteomes" id="UP000693970"/>
    </source>
</evidence>
<dbReference type="PANTHER" id="PTHR45125">
    <property type="entry name" value="F21J9.4-RELATED"/>
    <property type="match status" value="1"/>
</dbReference>
<sequence length="330" mass="36792">MPPPKKQKTTAAGGNDSGSTTGSGSKNRSPNYTDLEDILLCQAYVNVTESPVRGNDMAGAPLWNKVSKVFNSLVETQKEELEAWVQGTERPPKSLEDRFKKQISFQVSRWNPFYKRAYIGKVSGTNEEDIRNEACAAYKEQYETPFKFRHCIDTLRSSPKFNPLDECWVEGGEMGPADGKKKSPAKINDTSTAMGGNLPRPIGTKAAKAELSTSSEVNKYMDRIIANNGRMQQKLDNIASTSSKKLELIQRSMEVNETTQLRKSYKFFKKMGDNGAAQEAYDRMRQIMRSERQPRSFVQTSSPVNGQSDVTVASSYDELIGQHIPGSAFI</sequence>
<name>A0A9K3PUL0_9STRA</name>
<dbReference type="EMBL" id="JAGRRH010000007">
    <property type="protein sequence ID" value="KAG7366563.1"/>
    <property type="molecule type" value="Genomic_DNA"/>
</dbReference>
<dbReference type="AlphaFoldDB" id="A0A9K3PUL0"/>
<proteinExistence type="predicted"/>
<reference evidence="2" key="1">
    <citation type="journal article" date="2021" name="Sci. Rep.">
        <title>Diploid genomic architecture of Nitzschia inconspicua, an elite biomass production diatom.</title>
        <authorList>
            <person name="Oliver A."/>
            <person name="Podell S."/>
            <person name="Pinowska A."/>
            <person name="Traller J.C."/>
            <person name="Smith S.R."/>
            <person name="McClure R."/>
            <person name="Beliaev A."/>
            <person name="Bohutskyi P."/>
            <person name="Hill E.A."/>
            <person name="Rabines A."/>
            <person name="Zheng H."/>
            <person name="Allen L.Z."/>
            <person name="Kuo A."/>
            <person name="Grigoriev I.V."/>
            <person name="Allen A.E."/>
            <person name="Hazlebeck D."/>
            <person name="Allen E.E."/>
        </authorList>
    </citation>
    <scope>NUCLEOTIDE SEQUENCE</scope>
    <source>
        <strain evidence="2">Hildebrandi</strain>
    </source>
</reference>
<dbReference type="OrthoDB" id="91622at2759"/>
<organism evidence="2 5">
    <name type="scientific">Nitzschia inconspicua</name>
    <dbReference type="NCBI Taxonomy" id="303405"/>
    <lineage>
        <taxon>Eukaryota</taxon>
        <taxon>Sar</taxon>
        <taxon>Stramenopiles</taxon>
        <taxon>Ochrophyta</taxon>
        <taxon>Bacillariophyta</taxon>
        <taxon>Bacillariophyceae</taxon>
        <taxon>Bacillariophycidae</taxon>
        <taxon>Bacillariales</taxon>
        <taxon>Bacillariaceae</taxon>
        <taxon>Nitzschia</taxon>
    </lineage>
</organism>
<dbReference type="PANTHER" id="PTHR45125:SF3">
    <property type="entry name" value="NO-APICAL-MERISTEM-ASSOCIATED CARBOXY-TERMINAL DOMAIN PROTEIN"/>
    <property type="match status" value="1"/>
</dbReference>
<protein>
    <submittedName>
        <fullName evidence="2">No apical meristem-associated C-terminal domain containing protein</fullName>
    </submittedName>
</protein>
<accession>A0A9K3PUL0</accession>
<evidence type="ECO:0000256" key="1">
    <source>
        <dbReference type="SAM" id="MobiDB-lite"/>
    </source>
</evidence>
<feature type="region of interest" description="Disordered" evidence="1">
    <location>
        <begin position="1"/>
        <end position="31"/>
    </location>
</feature>
<gene>
    <name evidence="4" type="ORF">IV203_027739</name>
    <name evidence="3" type="ORF">IV203_029233</name>
    <name evidence="2" type="ORF">IV203_035202</name>
</gene>
<dbReference type="EMBL" id="JAGRRH010000005">
    <property type="protein sequence ID" value="KAG7369993.1"/>
    <property type="molecule type" value="Genomic_DNA"/>
</dbReference>
<evidence type="ECO:0000313" key="2">
    <source>
        <dbReference type="EMBL" id="KAG7360103.1"/>
    </source>
</evidence>